<evidence type="ECO:0000259" key="5">
    <source>
        <dbReference type="Pfam" id="PF09734"/>
    </source>
</evidence>
<accession>A0A0C3MGB6</accession>
<evidence type="ECO:0000256" key="4">
    <source>
        <dbReference type="ARBA" id="ARBA00023242"/>
    </source>
</evidence>
<evidence type="ECO:0008006" key="9">
    <source>
        <dbReference type="Google" id="ProtNLM"/>
    </source>
</evidence>
<comment type="subcellular location">
    <subcellularLocation>
        <location evidence="1">Nucleus</location>
    </subcellularLocation>
</comment>
<dbReference type="PANTHER" id="PTHR13230:SF5">
    <property type="entry name" value="GENERAL TRANSCRIPTION FACTOR 3C POLYPEPTIDE 5"/>
    <property type="match status" value="1"/>
</dbReference>
<dbReference type="AlphaFoldDB" id="A0A0C3MGB6"/>
<evidence type="ECO:0000256" key="2">
    <source>
        <dbReference type="ARBA" id="ARBA00023125"/>
    </source>
</evidence>
<dbReference type="GO" id="GO:0001002">
    <property type="term" value="F:RNA polymerase III type 1 promoter sequence-specific DNA binding"/>
    <property type="evidence" value="ECO:0007669"/>
    <property type="project" value="TreeGrafter"/>
</dbReference>
<dbReference type="STRING" id="1051891.A0A0C3MGB6"/>
<evidence type="ECO:0000313" key="8">
    <source>
        <dbReference type="Proteomes" id="UP000054248"/>
    </source>
</evidence>
<dbReference type="InterPro" id="IPR019136">
    <property type="entry name" value="TF_IIIC_su-5_HTH"/>
</dbReference>
<proteinExistence type="predicted"/>
<gene>
    <name evidence="7" type="ORF">M407DRAFT_66276</name>
</gene>
<dbReference type="GO" id="GO:0001003">
    <property type="term" value="F:RNA polymerase III type 2 promoter sequence-specific DNA binding"/>
    <property type="evidence" value="ECO:0007669"/>
    <property type="project" value="TreeGrafter"/>
</dbReference>
<dbReference type="InterPro" id="IPR040454">
    <property type="entry name" value="TF_IIIC_Tfc1/Sfc1"/>
</dbReference>
<dbReference type="HOGENOM" id="CLU_016809_1_1_1"/>
<dbReference type="Gene3D" id="3.30.200.160">
    <property type="entry name" value="TFIIIC, subcomplex tauA, subunit Sfc1, barrel domain"/>
    <property type="match status" value="1"/>
</dbReference>
<dbReference type="OrthoDB" id="5598268at2759"/>
<dbReference type="Pfam" id="PF09734">
    <property type="entry name" value="Tau95"/>
    <property type="match status" value="1"/>
</dbReference>
<reference evidence="8" key="2">
    <citation type="submission" date="2015-01" db="EMBL/GenBank/DDBJ databases">
        <title>Evolutionary Origins and Diversification of the Mycorrhizal Mutualists.</title>
        <authorList>
            <consortium name="DOE Joint Genome Institute"/>
            <consortium name="Mycorrhizal Genomics Consortium"/>
            <person name="Kohler A."/>
            <person name="Kuo A."/>
            <person name="Nagy L.G."/>
            <person name="Floudas D."/>
            <person name="Copeland A."/>
            <person name="Barry K.W."/>
            <person name="Cichocki N."/>
            <person name="Veneault-Fourrey C."/>
            <person name="LaButti K."/>
            <person name="Lindquist E.A."/>
            <person name="Lipzen A."/>
            <person name="Lundell T."/>
            <person name="Morin E."/>
            <person name="Murat C."/>
            <person name="Riley R."/>
            <person name="Ohm R."/>
            <person name="Sun H."/>
            <person name="Tunlid A."/>
            <person name="Henrissat B."/>
            <person name="Grigoriev I.V."/>
            <person name="Hibbett D.S."/>
            <person name="Martin F."/>
        </authorList>
    </citation>
    <scope>NUCLEOTIDE SEQUENCE [LARGE SCALE GENOMIC DNA]</scope>
    <source>
        <strain evidence="8">MUT 4182</strain>
    </source>
</reference>
<feature type="domain" description="Transcription factor IIIC subunit 5 HTH" evidence="5">
    <location>
        <begin position="191"/>
        <end position="344"/>
    </location>
</feature>
<keyword evidence="8" id="KW-1185">Reference proteome</keyword>
<dbReference type="GO" id="GO:0006384">
    <property type="term" value="P:transcription initiation at RNA polymerase III promoter"/>
    <property type="evidence" value="ECO:0007669"/>
    <property type="project" value="InterPro"/>
</dbReference>
<keyword evidence="3" id="KW-0804">Transcription</keyword>
<dbReference type="GO" id="GO:0005634">
    <property type="term" value="C:nucleus"/>
    <property type="evidence" value="ECO:0007669"/>
    <property type="project" value="UniProtKB-SubCell"/>
</dbReference>
<dbReference type="Proteomes" id="UP000054248">
    <property type="component" value="Unassembled WGS sequence"/>
</dbReference>
<sequence length="515" mass="58819">MEEHTPTTATSRRLPQTSFYSIEYPGYVSETPEALASALKTLGGQAAVDKVFKQPRSRILDLKLRPDDLFAHPIPGEAVNSLKILVKVTRRKRRKEEPVYTAELLGTIPRTVRFRAMADFQYTPDLNDPIVKLRQSMDALDMSTVETIKSFVFPVEKEDYALPLDVPLTPEARSDPTIPKTRSNLRIPHFPVFSRATIPLQYNYKPNAFSTVQTIQDPETGEEKQRLINKTRFKGFGTLAIDFHDSGEVPSGPNDHMNSLIPTVSADLLRRVREQFEIRPIWARVALLNQFSLTDRREIFHSKMIIPLVSYAFNDGPFRDMYIRFGYDPRNDVDARFYQRVTFRYTMPNYQRRRPVIENRNPADIPKPHMVGIDIPVSRTSHIFDGKTAQNEVGPGFQLCDIHDPLLESLINDASDLRAECHERDGWYSAAAFDRIKAVTRRKLFGLIEENRIISDSEVADIMEKKATLSKAAGGKKEPRIVAPDKDIKKRKRNRAKGAGPWEEETVRALTKLGR</sequence>
<dbReference type="EMBL" id="KN822952">
    <property type="protein sequence ID" value="KIO32752.1"/>
    <property type="molecule type" value="Genomic_DNA"/>
</dbReference>
<evidence type="ECO:0000256" key="1">
    <source>
        <dbReference type="ARBA" id="ARBA00004123"/>
    </source>
</evidence>
<reference evidence="7 8" key="1">
    <citation type="submission" date="2014-04" db="EMBL/GenBank/DDBJ databases">
        <authorList>
            <consortium name="DOE Joint Genome Institute"/>
            <person name="Kuo A."/>
            <person name="Girlanda M."/>
            <person name="Perotto S."/>
            <person name="Kohler A."/>
            <person name="Nagy L.G."/>
            <person name="Floudas D."/>
            <person name="Copeland A."/>
            <person name="Barry K.W."/>
            <person name="Cichocki N."/>
            <person name="Veneault-Fourrey C."/>
            <person name="LaButti K."/>
            <person name="Lindquist E.A."/>
            <person name="Lipzen A."/>
            <person name="Lundell T."/>
            <person name="Morin E."/>
            <person name="Murat C."/>
            <person name="Sun H."/>
            <person name="Tunlid A."/>
            <person name="Henrissat B."/>
            <person name="Grigoriev I.V."/>
            <person name="Hibbett D.S."/>
            <person name="Martin F."/>
            <person name="Nordberg H.P."/>
            <person name="Cantor M.N."/>
            <person name="Hua S.X."/>
        </authorList>
    </citation>
    <scope>NUCLEOTIDE SEQUENCE [LARGE SCALE GENOMIC DNA]</scope>
    <source>
        <strain evidence="7 8">MUT 4182</strain>
    </source>
</reference>
<feature type="domain" description="Transcription factor IIIC subunit Tfc1/Sfc1 triple barrel" evidence="6">
    <location>
        <begin position="20"/>
        <end position="122"/>
    </location>
</feature>
<dbReference type="PANTHER" id="PTHR13230">
    <property type="entry name" value="GENERAL TRANSCRIPTION FACTOR IIIC, POLYPEPTIDE 5"/>
    <property type="match status" value="1"/>
</dbReference>
<evidence type="ECO:0000313" key="7">
    <source>
        <dbReference type="EMBL" id="KIO32752.1"/>
    </source>
</evidence>
<keyword evidence="4" id="KW-0539">Nucleus</keyword>
<protein>
    <recommendedName>
        <fullName evidence="9">Transcription factor IIIC subunit Tfc1/Sfc1 triple barrel domain-containing protein</fullName>
    </recommendedName>
</protein>
<dbReference type="InterPro" id="IPR042536">
    <property type="entry name" value="TFIIIC_tauA_Sfc1"/>
</dbReference>
<dbReference type="GO" id="GO:0000127">
    <property type="term" value="C:transcription factor TFIIIC complex"/>
    <property type="evidence" value="ECO:0007669"/>
    <property type="project" value="InterPro"/>
</dbReference>
<name>A0A0C3MGB6_9AGAM</name>
<keyword evidence="2" id="KW-0238">DNA-binding</keyword>
<evidence type="ECO:0000256" key="3">
    <source>
        <dbReference type="ARBA" id="ARBA00023163"/>
    </source>
</evidence>
<dbReference type="InterPro" id="IPR041499">
    <property type="entry name" value="Tfc1/Sfc1_N"/>
</dbReference>
<organism evidence="7 8">
    <name type="scientific">Tulasnella calospora MUT 4182</name>
    <dbReference type="NCBI Taxonomy" id="1051891"/>
    <lineage>
        <taxon>Eukaryota</taxon>
        <taxon>Fungi</taxon>
        <taxon>Dikarya</taxon>
        <taxon>Basidiomycota</taxon>
        <taxon>Agaricomycotina</taxon>
        <taxon>Agaricomycetes</taxon>
        <taxon>Cantharellales</taxon>
        <taxon>Tulasnellaceae</taxon>
        <taxon>Tulasnella</taxon>
    </lineage>
</organism>
<evidence type="ECO:0000259" key="6">
    <source>
        <dbReference type="Pfam" id="PF17682"/>
    </source>
</evidence>
<dbReference type="Pfam" id="PF17682">
    <property type="entry name" value="Tau95_N"/>
    <property type="match status" value="1"/>
</dbReference>